<evidence type="ECO:0000313" key="2">
    <source>
        <dbReference type="Proteomes" id="UP000541955"/>
    </source>
</evidence>
<dbReference type="AlphaFoldDB" id="A0A7X0YI03"/>
<dbReference type="Proteomes" id="UP000541955">
    <property type="component" value="Unassembled WGS sequence"/>
</dbReference>
<name>A0A7X0YI03_9LIST</name>
<protein>
    <submittedName>
        <fullName evidence="1">Uncharacterized protein</fullName>
    </submittedName>
</protein>
<evidence type="ECO:0000313" key="1">
    <source>
        <dbReference type="EMBL" id="MBC1563641.1"/>
    </source>
</evidence>
<dbReference type="RefSeq" id="WP_185430523.1">
    <property type="nucleotide sequence ID" value="NZ_JAARRW010000010.1"/>
</dbReference>
<proteinExistence type="predicted"/>
<dbReference type="EMBL" id="JAARRW010000010">
    <property type="protein sequence ID" value="MBC1563641.1"/>
    <property type="molecule type" value="Genomic_DNA"/>
</dbReference>
<organism evidence="1 2">
    <name type="scientific">Listeria booriae</name>
    <dbReference type="NCBI Taxonomy" id="1552123"/>
    <lineage>
        <taxon>Bacteria</taxon>
        <taxon>Bacillati</taxon>
        <taxon>Bacillota</taxon>
        <taxon>Bacilli</taxon>
        <taxon>Bacillales</taxon>
        <taxon>Listeriaceae</taxon>
        <taxon>Listeria</taxon>
    </lineage>
</organism>
<sequence>MVNTFGMWLEQTEYFDGELAIGECYMEPSFVWNSEGTTIKDEGKKFFQILLDAEYELINTRTINLKLDGDKYFELGEMFGLALAGYVADSIYNKLFDTVDYLVEDVHF</sequence>
<gene>
    <name evidence="1" type="ORF">HB902_16325</name>
</gene>
<reference evidence="1 2" key="1">
    <citation type="submission" date="2020-03" db="EMBL/GenBank/DDBJ databases">
        <title>Soil Listeria distribution.</title>
        <authorList>
            <person name="Liao J."/>
            <person name="Wiedmann M."/>
        </authorList>
    </citation>
    <scope>NUCLEOTIDE SEQUENCE [LARGE SCALE GENOMIC DNA]</scope>
    <source>
        <strain evidence="1 2">FSL L7-1387</strain>
    </source>
</reference>
<comment type="caution">
    <text evidence="1">The sequence shown here is derived from an EMBL/GenBank/DDBJ whole genome shotgun (WGS) entry which is preliminary data.</text>
</comment>
<accession>A0A7X0YI03</accession>